<protein>
    <submittedName>
        <fullName evidence="2">Uncharacterized protein</fullName>
    </submittedName>
</protein>
<evidence type="ECO:0000313" key="2">
    <source>
        <dbReference type="EMBL" id="TSD09745.1"/>
    </source>
</evidence>
<dbReference type="AlphaFoldDB" id="A0A554MX88"/>
<feature type="region of interest" description="Disordered" evidence="1">
    <location>
        <begin position="81"/>
        <end position="115"/>
    </location>
</feature>
<evidence type="ECO:0000313" key="3">
    <source>
        <dbReference type="Proteomes" id="UP000319894"/>
    </source>
</evidence>
<gene>
    <name evidence="2" type="ORF">DP107_13845</name>
</gene>
<feature type="region of interest" description="Disordered" evidence="1">
    <location>
        <begin position="47"/>
        <end position="67"/>
    </location>
</feature>
<accession>A0A554MX88</accession>
<dbReference type="EMBL" id="QMDX01000010">
    <property type="protein sequence ID" value="TSD09745.1"/>
    <property type="molecule type" value="Genomic_DNA"/>
</dbReference>
<reference evidence="2 3" key="1">
    <citation type="submission" date="2018-06" db="EMBL/GenBank/DDBJ databases">
        <title>Natronomonas sp. F16-60 a new haloarchaeon isolated from a solar saltern of Isla Cristina, Huelva, Spain.</title>
        <authorList>
            <person name="Duran-Viseras A."/>
            <person name="Sanchez-Porro C."/>
            <person name="Ventosa A."/>
        </authorList>
    </citation>
    <scope>NUCLEOTIDE SEQUENCE [LARGE SCALE GENOMIC DNA]</scope>
    <source>
        <strain evidence="2 3">F16-60</strain>
    </source>
</reference>
<feature type="compositionally biased region" description="Basic and acidic residues" evidence="1">
    <location>
        <begin position="50"/>
        <end position="67"/>
    </location>
</feature>
<comment type="caution">
    <text evidence="2">The sequence shown here is derived from an EMBL/GenBank/DDBJ whole genome shotgun (WGS) entry which is preliminary data.</text>
</comment>
<name>A0A554MX88_9EURY</name>
<evidence type="ECO:0000256" key="1">
    <source>
        <dbReference type="SAM" id="MobiDB-lite"/>
    </source>
</evidence>
<proteinExistence type="predicted"/>
<sequence>MSISGPVRCYCPRRDDALPMLLAVGDGLGPAQGAIEDSAGPVAVFTRGEPSWERRDSTERPDGDNRETFGFSLAIDNDRALVGASDGGAPPTTSDGFDTPGNPGGGLSSAYAYRF</sequence>
<organism evidence="2 3">
    <name type="scientific">Haloglomus irregulare</name>
    <dbReference type="NCBI Taxonomy" id="2234134"/>
    <lineage>
        <taxon>Archaea</taxon>
        <taxon>Methanobacteriati</taxon>
        <taxon>Methanobacteriota</taxon>
        <taxon>Stenosarchaea group</taxon>
        <taxon>Halobacteria</taxon>
        <taxon>Halobacteriales</taxon>
        <taxon>Natronomonadaceae</taxon>
        <taxon>Haloglomus</taxon>
    </lineage>
</organism>
<dbReference type="Proteomes" id="UP000319894">
    <property type="component" value="Unassembled WGS sequence"/>
</dbReference>
<keyword evidence="3" id="KW-1185">Reference proteome</keyword>
<dbReference type="InParanoid" id="A0A554MX88"/>